<sequence length="259" mass="30764">MEDTLVLIKHANFIPEDSLRRRRNQRILTTENNKYMRKIEELANEWLRFFRDKELQEEKNKSIVKEEVSAERLRKSKGKRPQSTTSVVKNVSKKRKVPKKGERPPVVTNEITQRLDEFIVSEMNGTDVKLVIQKTLYKSDTLKTQNRLNMPFNQLQTNKFLTEDERQIVESYVPKENNIEVSLLGPTLEMYKLKLELTMWPMLSTYNYVLKTNWYQFWFDNKKHLKEGSKIQVWSFRRDQQLCFAIVCVEKPGGKGDVV</sequence>
<proteinExistence type="predicted"/>
<evidence type="ECO:0000256" key="4">
    <source>
        <dbReference type="ARBA" id="ARBA00023163"/>
    </source>
</evidence>
<dbReference type="InterPro" id="IPR005508">
    <property type="entry name" value="At2g31720-like"/>
</dbReference>
<dbReference type="OrthoDB" id="1090008at2759"/>
<comment type="caution">
    <text evidence="7">The sequence shown here is derived from an EMBL/GenBank/DDBJ whole genome shotgun (WGS) entry which is preliminary data.</text>
</comment>
<dbReference type="PANTHER" id="PTHR31541:SF60">
    <property type="entry name" value="TF-B3 DOMAIN-CONTAINING PROTEIN"/>
    <property type="match status" value="1"/>
</dbReference>
<dbReference type="Proteomes" id="UP000215914">
    <property type="component" value="Unassembled WGS sequence"/>
</dbReference>
<evidence type="ECO:0000256" key="3">
    <source>
        <dbReference type="ARBA" id="ARBA00023125"/>
    </source>
</evidence>
<comment type="subcellular location">
    <subcellularLocation>
        <location evidence="1">Nucleus</location>
    </subcellularLocation>
</comment>
<dbReference type="GO" id="GO:0005634">
    <property type="term" value="C:nucleus"/>
    <property type="evidence" value="ECO:0007669"/>
    <property type="project" value="UniProtKB-SubCell"/>
</dbReference>
<feature type="region of interest" description="Disordered" evidence="6">
    <location>
        <begin position="71"/>
        <end position="107"/>
    </location>
</feature>
<dbReference type="Gene3D" id="2.40.330.10">
    <property type="entry name" value="DNA-binding pseudobarrel domain"/>
    <property type="match status" value="1"/>
</dbReference>
<dbReference type="EMBL" id="MNCJ02000323">
    <property type="protein sequence ID" value="KAF5794431.1"/>
    <property type="molecule type" value="Genomic_DNA"/>
</dbReference>
<evidence type="ECO:0000256" key="2">
    <source>
        <dbReference type="ARBA" id="ARBA00023015"/>
    </source>
</evidence>
<name>A0A9K3ID95_HELAN</name>
<dbReference type="InterPro" id="IPR015300">
    <property type="entry name" value="DNA-bd_pseudobarrel_sf"/>
</dbReference>
<reference evidence="7" key="2">
    <citation type="submission" date="2020-06" db="EMBL/GenBank/DDBJ databases">
        <title>Helianthus annuus Genome sequencing and assembly Release 2.</title>
        <authorList>
            <person name="Gouzy J."/>
            <person name="Langlade N."/>
            <person name="Munos S."/>
        </authorList>
    </citation>
    <scope>NUCLEOTIDE SEQUENCE</scope>
    <source>
        <tissue evidence="7">Leaves</tissue>
    </source>
</reference>
<protein>
    <submittedName>
        <fullName evidence="7">DNA-binding pseudobarrel domain superfamily</fullName>
    </submittedName>
</protein>
<dbReference type="GO" id="GO:0003677">
    <property type="term" value="F:DNA binding"/>
    <property type="evidence" value="ECO:0007669"/>
    <property type="project" value="UniProtKB-KW"/>
</dbReference>
<evidence type="ECO:0000313" key="7">
    <source>
        <dbReference type="EMBL" id="KAF5794431.1"/>
    </source>
</evidence>
<reference evidence="7" key="1">
    <citation type="journal article" date="2017" name="Nature">
        <title>The sunflower genome provides insights into oil metabolism, flowering and Asterid evolution.</title>
        <authorList>
            <person name="Badouin H."/>
            <person name="Gouzy J."/>
            <person name="Grassa C.J."/>
            <person name="Murat F."/>
            <person name="Staton S.E."/>
            <person name="Cottret L."/>
            <person name="Lelandais-Briere C."/>
            <person name="Owens G.L."/>
            <person name="Carrere S."/>
            <person name="Mayjonade B."/>
            <person name="Legrand L."/>
            <person name="Gill N."/>
            <person name="Kane N.C."/>
            <person name="Bowers J.E."/>
            <person name="Hubner S."/>
            <person name="Bellec A."/>
            <person name="Berard A."/>
            <person name="Berges H."/>
            <person name="Blanchet N."/>
            <person name="Boniface M.C."/>
            <person name="Brunel D."/>
            <person name="Catrice O."/>
            <person name="Chaidir N."/>
            <person name="Claudel C."/>
            <person name="Donnadieu C."/>
            <person name="Faraut T."/>
            <person name="Fievet G."/>
            <person name="Helmstetter N."/>
            <person name="King M."/>
            <person name="Knapp S.J."/>
            <person name="Lai Z."/>
            <person name="Le Paslier M.C."/>
            <person name="Lippi Y."/>
            <person name="Lorenzon L."/>
            <person name="Mandel J.R."/>
            <person name="Marage G."/>
            <person name="Marchand G."/>
            <person name="Marquand E."/>
            <person name="Bret-Mestries E."/>
            <person name="Morien E."/>
            <person name="Nambeesan S."/>
            <person name="Nguyen T."/>
            <person name="Pegot-Espagnet P."/>
            <person name="Pouilly N."/>
            <person name="Raftis F."/>
            <person name="Sallet E."/>
            <person name="Schiex T."/>
            <person name="Thomas J."/>
            <person name="Vandecasteele C."/>
            <person name="Vares D."/>
            <person name="Vear F."/>
            <person name="Vautrin S."/>
            <person name="Crespi M."/>
            <person name="Mangin B."/>
            <person name="Burke J.M."/>
            <person name="Salse J."/>
            <person name="Munos S."/>
            <person name="Vincourt P."/>
            <person name="Rieseberg L.H."/>
            <person name="Langlade N.B."/>
        </authorList>
    </citation>
    <scope>NUCLEOTIDE SEQUENCE</scope>
    <source>
        <tissue evidence="7">Leaves</tissue>
    </source>
</reference>
<evidence type="ECO:0000256" key="5">
    <source>
        <dbReference type="ARBA" id="ARBA00023242"/>
    </source>
</evidence>
<keyword evidence="5" id="KW-0539">Nucleus</keyword>
<dbReference type="Gramene" id="mRNA:HanXRQr2_Chr08g0328001">
    <property type="protein sequence ID" value="mRNA:HanXRQr2_Chr08g0328001"/>
    <property type="gene ID" value="HanXRQr2_Chr08g0328001"/>
</dbReference>
<evidence type="ECO:0000313" key="8">
    <source>
        <dbReference type="Proteomes" id="UP000215914"/>
    </source>
</evidence>
<dbReference type="PANTHER" id="PTHR31541">
    <property type="entry name" value="B3 DOMAIN PLANT PROTEIN-RELATED"/>
    <property type="match status" value="1"/>
</dbReference>
<keyword evidence="2" id="KW-0805">Transcription regulation</keyword>
<evidence type="ECO:0000256" key="6">
    <source>
        <dbReference type="SAM" id="MobiDB-lite"/>
    </source>
</evidence>
<evidence type="ECO:0000256" key="1">
    <source>
        <dbReference type="ARBA" id="ARBA00004123"/>
    </source>
</evidence>
<gene>
    <name evidence="7" type="ORF">HanXRQr2_Chr08g0328001</name>
</gene>
<keyword evidence="3 7" id="KW-0238">DNA-binding</keyword>
<keyword evidence="8" id="KW-1185">Reference proteome</keyword>
<accession>A0A9K3ID95</accession>
<dbReference type="AlphaFoldDB" id="A0A9K3ID95"/>
<keyword evidence="4" id="KW-0804">Transcription</keyword>
<dbReference type="SUPFAM" id="SSF101936">
    <property type="entry name" value="DNA-binding pseudobarrel domain"/>
    <property type="match status" value="1"/>
</dbReference>
<organism evidence="7 8">
    <name type="scientific">Helianthus annuus</name>
    <name type="common">Common sunflower</name>
    <dbReference type="NCBI Taxonomy" id="4232"/>
    <lineage>
        <taxon>Eukaryota</taxon>
        <taxon>Viridiplantae</taxon>
        <taxon>Streptophyta</taxon>
        <taxon>Embryophyta</taxon>
        <taxon>Tracheophyta</taxon>
        <taxon>Spermatophyta</taxon>
        <taxon>Magnoliopsida</taxon>
        <taxon>eudicotyledons</taxon>
        <taxon>Gunneridae</taxon>
        <taxon>Pentapetalae</taxon>
        <taxon>asterids</taxon>
        <taxon>campanulids</taxon>
        <taxon>Asterales</taxon>
        <taxon>Asteraceae</taxon>
        <taxon>Asteroideae</taxon>
        <taxon>Heliantheae alliance</taxon>
        <taxon>Heliantheae</taxon>
        <taxon>Helianthus</taxon>
    </lineage>
</organism>
<dbReference type="Pfam" id="PF03754">
    <property type="entry name" value="At2g31720-like"/>
    <property type="match status" value="1"/>
</dbReference>